<dbReference type="SUPFAM" id="SSF46689">
    <property type="entry name" value="Homeodomain-like"/>
    <property type="match status" value="1"/>
</dbReference>
<feature type="compositionally biased region" description="Low complexity" evidence="1">
    <location>
        <begin position="147"/>
        <end position="173"/>
    </location>
</feature>
<evidence type="ECO:0000256" key="1">
    <source>
        <dbReference type="SAM" id="MobiDB-lite"/>
    </source>
</evidence>
<organism evidence="2 3">
    <name type="scientific">Azospirillum lipoferum</name>
    <dbReference type="NCBI Taxonomy" id="193"/>
    <lineage>
        <taxon>Bacteria</taxon>
        <taxon>Pseudomonadati</taxon>
        <taxon>Pseudomonadota</taxon>
        <taxon>Alphaproteobacteria</taxon>
        <taxon>Rhodospirillales</taxon>
        <taxon>Azospirillaceae</taxon>
        <taxon>Azospirillum</taxon>
    </lineage>
</organism>
<feature type="region of interest" description="Disordered" evidence="1">
    <location>
        <begin position="145"/>
        <end position="193"/>
    </location>
</feature>
<dbReference type="AlphaFoldDB" id="A0A5A9GVW1"/>
<feature type="region of interest" description="Disordered" evidence="1">
    <location>
        <begin position="1"/>
        <end position="37"/>
    </location>
</feature>
<protein>
    <recommendedName>
        <fullName evidence="4">Homeodomain-like domain-containing protein</fullName>
    </recommendedName>
</protein>
<sequence>MPDCLNPAETVTSTSHPTDSLPRWAEEPPVPPEGSLVPGSRFHEEQWVMAAGMLARGASFQQVARAMGCSRTTLWRAYYGSQAFRYRVWWERQALNRESDLRLASLRALVTEQIERLVSSGDPSTVRWLAERLGLFRDFDDQARNHAAPAQSQPAPQDAATAAATTTAPAEPAAPLPGLDDDSVPGAIREYNPPDPKVIAAIVARPEAEGPKGAYPWTFNPDDPYPNLGSALERQGGQGVFPRRR</sequence>
<feature type="region of interest" description="Disordered" evidence="1">
    <location>
        <begin position="213"/>
        <end position="245"/>
    </location>
</feature>
<keyword evidence="3" id="KW-1185">Reference proteome</keyword>
<dbReference type="Proteomes" id="UP000324927">
    <property type="component" value="Unassembled WGS sequence"/>
</dbReference>
<dbReference type="OrthoDB" id="7301396at2"/>
<dbReference type="RefSeq" id="WP_149230190.1">
    <property type="nucleotide sequence ID" value="NZ_JALJXJ010000002.1"/>
</dbReference>
<accession>A0A5A9GVW1</accession>
<proteinExistence type="predicted"/>
<dbReference type="InterPro" id="IPR009057">
    <property type="entry name" value="Homeodomain-like_sf"/>
</dbReference>
<comment type="caution">
    <text evidence="2">The sequence shown here is derived from an EMBL/GenBank/DDBJ whole genome shotgun (WGS) entry which is preliminary data.</text>
</comment>
<dbReference type="EMBL" id="VTTN01000001">
    <property type="protein sequence ID" value="KAA0598631.1"/>
    <property type="molecule type" value="Genomic_DNA"/>
</dbReference>
<gene>
    <name evidence="2" type="ORF">FZ942_06070</name>
</gene>
<evidence type="ECO:0000313" key="3">
    <source>
        <dbReference type="Proteomes" id="UP000324927"/>
    </source>
</evidence>
<evidence type="ECO:0008006" key="4">
    <source>
        <dbReference type="Google" id="ProtNLM"/>
    </source>
</evidence>
<evidence type="ECO:0000313" key="2">
    <source>
        <dbReference type="EMBL" id="KAA0598631.1"/>
    </source>
</evidence>
<name>A0A5A9GVW1_AZOLI</name>
<dbReference type="Gene3D" id="1.10.10.60">
    <property type="entry name" value="Homeodomain-like"/>
    <property type="match status" value="1"/>
</dbReference>
<feature type="compositionally biased region" description="Polar residues" evidence="1">
    <location>
        <begin position="9"/>
        <end position="18"/>
    </location>
</feature>
<reference evidence="2 3" key="1">
    <citation type="submission" date="2019-08" db="EMBL/GenBank/DDBJ databases">
        <authorList>
            <person name="Grouzdev D."/>
            <person name="Tikhonova E."/>
            <person name="Kravchenko I."/>
        </authorList>
    </citation>
    <scope>NUCLEOTIDE SEQUENCE [LARGE SCALE GENOMIC DNA]</scope>
    <source>
        <strain evidence="2 3">59b</strain>
    </source>
</reference>